<comment type="caution">
    <text evidence="3">The sequence shown here is derived from an EMBL/GenBank/DDBJ whole genome shotgun (WGS) entry which is preliminary data.</text>
</comment>
<dbReference type="Pfam" id="PF13460">
    <property type="entry name" value="NAD_binding_10"/>
    <property type="match status" value="1"/>
</dbReference>
<dbReference type="InterPro" id="IPR016040">
    <property type="entry name" value="NAD(P)-bd_dom"/>
</dbReference>
<evidence type="ECO:0000256" key="1">
    <source>
        <dbReference type="SAM" id="MobiDB-lite"/>
    </source>
</evidence>
<dbReference type="Gene3D" id="3.40.50.720">
    <property type="entry name" value="NAD(P)-binding Rossmann-like Domain"/>
    <property type="match status" value="1"/>
</dbReference>
<gene>
    <name evidence="3" type="ORF">CIG21_05175</name>
</gene>
<feature type="region of interest" description="Disordered" evidence="1">
    <location>
        <begin position="1"/>
        <end position="23"/>
    </location>
</feature>
<evidence type="ECO:0000313" key="3">
    <source>
        <dbReference type="EMBL" id="PAJ70238.1"/>
    </source>
</evidence>
<sequence>MTDSANTPHASAPQPFATTASETPERTARVLVIGAGGHVSRHSVPLLVRQGHEVTGLVRNPDHVARIEQAGAQATVRDITELTVEQWAALLSKFDVVVWSAGAGGSSAEATYAVDRDAALRVVEALEQLTEHTPRLLMVSYAGARFATTDDDGAWYAYVESKKAVDVRIMGSDLEQVILGPGMLVDGPVPGYATIDLEGDDAQGHPQTSRELVAEVIVELAGRDSVKGIANPFEFQNGQTPVREIGR</sequence>
<name>A0A269PDT7_9CORY</name>
<dbReference type="RefSeq" id="WP_095276513.1">
    <property type="nucleotide sequence ID" value="NZ_CP047655.1"/>
</dbReference>
<dbReference type="PANTHER" id="PTHR15020">
    <property type="entry name" value="FLAVIN REDUCTASE-RELATED"/>
    <property type="match status" value="1"/>
</dbReference>
<reference evidence="3 4" key="1">
    <citation type="submission" date="2017-08" db="EMBL/GenBank/DDBJ databases">
        <authorList>
            <person name="de Groot N.N."/>
        </authorList>
    </citation>
    <scope>NUCLEOTIDE SEQUENCE [LARGE SCALE GENOMIC DNA]</scope>
    <source>
        <strain evidence="3 4">NBT06-6</strain>
    </source>
</reference>
<evidence type="ECO:0000313" key="4">
    <source>
        <dbReference type="Proteomes" id="UP000215771"/>
    </source>
</evidence>
<organism evidence="3 4">
    <name type="scientific">Corynebacterium hadale</name>
    <dbReference type="NCBI Taxonomy" id="2026255"/>
    <lineage>
        <taxon>Bacteria</taxon>
        <taxon>Bacillati</taxon>
        <taxon>Actinomycetota</taxon>
        <taxon>Actinomycetes</taxon>
        <taxon>Mycobacteriales</taxon>
        <taxon>Corynebacteriaceae</taxon>
        <taxon>Corynebacterium</taxon>
    </lineage>
</organism>
<accession>A0A269PDT7</accession>
<proteinExistence type="predicted"/>
<dbReference type="PANTHER" id="PTHR15020:SF50">
    <property type="entry name" value="UPF0659 PROTEIN YMR090W"/>
    <property type="match status" value="1"/>
</dbReference>
<evidence type="ECO:0000259" key="2">
    <source>
        <dbReference type="Pfam" id="PF13460"/>
    </source>
</evidence>
<feature type="domain" description="NAD(P)-binding" evidence="2">
    <location>
        <begin position="34"/>
        <end position="221"/>
    </location>
</feature>
<dbReference type="EMBL" id="NQMQ01000010">
    <property type="protein sequence ID" value="PAJ70238.1"/>
    <property type="molecule type" value="Genomic_DNA"/>
</dbReference>
<dbReference type="SUPFAM" id="SSF51735">
    <property type="entry name" value="NAD(P)-binding Rossmann-fold domains"/>
    <property type="match status" value="1"/>
</dbReference>
<dbReference type="Proteomes" id="UP000215771">
    <property type="component" value="Unassembled WGS sequence"/>
</dbReference>
<dbReference type="InterPro" id="IPR036291">
    <property type="entry name" value="NAD(P)-bd_dom_sf"/>
</dbReference>
<protein>
    <recommendedName>
        <fullName evidence="2">NAD(P)-binding domain-containing protein</fullName>
    </recommendedName>
</protein>
<dbReference type="AlphaFoldDB" id="A0A269PDT7"/>